<dbReference type="Gene3D" id="2.20.25.240">
    <property type="match status" value="1"/>
</dbReference>
<protein>
    <recommendedName>
        <fullName evidence="4">FLYWCH-type domain-containing protein</fullName>
    </recommendedName>
</protein>
<dbReference type="Pfam" id="PF04500">
    <property type="entry name" value="FLYWCH"/>
    <property type="match status" value="1"/>
</dbReference>
<dbReference type="InterPro" id="IPR007588">
    <property type="entry name" value="Znf_FLYWCH"/>
</dbReference>
<feature type="domain" description="FLYWCH-type" evidence="4">
    <location>
        <begin position="10"/>
        <end position="66"/>
    </location>
</feature>
<gene>
    <name evidence="5" type="ORF">g.169309</name>
</gene>
<dbReference type="EMBL" id="GGMR01008493">
    <property type="protein sequence ID" value="MBY21112.1"/>
    <property type="molecule type" value="Transcribed_RNA"/>
</dbReference>
<organism evidence="5">
    <name type="scientific">Schizaphis graminum</name>
    <name type="common">Green bug aphid</name>
    <dbReference type="NCBI Taxonomy" id="13262"/>
    <lineage>
        <taxon>Eukaryota</taxon>
        <taxon>Metazoa</taxon>
        <taxon>Ecdysozoa</taxon>
        <taxon>Arthropoda</taxon>
        <taxon>Hexapoda</taxon>
        <taxon>Insecta</taxon>
        <taxon>Pterygota</taxon>
        <taxon>Neoptera</taxon>
        <taxon>Paraneoptera</taxon>
        <taxon>Hemiptera</taxon>
        <taxon>Sternorrhyncha</taxon>
        <taxon>Aphidomorpha</taxon>
        <taxon>Aphidoidea</taxon>
        <taxon>Aphididae</taxon>
        <taxon>Aphidini</taxon>
        <taxon>Schizaphis</taxon>
    </lineage>
</organism>
<keyword evidence="1" id="KW-0479">Metal-binding</keyword>
<sequence>MDVEISNIFETRRGKRCFNIDNYKFSEYRVLMNGNFNFRCTNKKCPASVIVNKLNKIMKVTNSHNHKEYNNRTMTKEIIRSTVKRSAENDLYTKPNKLIHHELRNTENFTTNLEHSDVKLLRRSMYETVSVIFSDYILENYIDSNSNFPPILWACEPNGNPKTTNSAESFHKHYNSQFYTPHPHIHQVIDILIQIQSETDLKINSIKNNVMNYKRKETIHKEEYLQDMWNKYKNKTIDRLTYIKNIGNKFHHTNLI</sequence>
<dbReference type="AlphaFoldDB" id="A0A2S2NVN1"/>
<evidence type="ECO:0000259" key="4">
    <source>
        <dbReference type="Pfam" id="PF04500"/>
    </source>
</evidence>
<keyword evidence="2" id="KW-0863">Zinc-finger</keyword>
<evidence type="ECO:0000256" key="2">
    <source>
        <dbReference type="ARBA" id="ARBA00022771"/>
    </source>
</evidence>
<accession>A0A2S2NVN1</accession>
<keyword evidence="3" id="KW-0862">Zinc</keyword>
<name>A0A2S2NVN1_SCHGA</name>
<reference evidence="5" key="1">
    <citation type="submission" date="2018-04" db="EMBL/GenBank/DDBJ databases">
        <title>Transcriptome of Schizaphis graminum biotype I.</title>
        <authorList>
            <person name="Scully E.D."/>
            <person name="Geib S.M."/>
            <person name="Palmer N.A."/>
            <person name="Koch K."/>
            <person name="Bradshaw J."/>
            <person name="Heng-Moss T."/>
            <person name="Sarath G."/>
        </authorList>
    </citation>
    <scope>NUCLEOTIDE SEQUENCE</scope>
</reference>
<evidence type="ECO:0000256" key="1">
    <source>
        <dbReference type="ARBA" id="ARBA00022723"/>
    </source>
</evidence>
<evidence type="ECO:0000256" key="3">
    <source>
        <dbReference type="ARBA" id="ARBA00022833"/>
    </source>
</evidence>
<dbReference type="GO" id="GO:0008270">
    <property type="term" value="F:zinc ion binding"/>
    <property type="evidence" value="ECO:0007669"/>
    <property type="project" value="UniProtKB-KW"/>
</dbReference>
<evidence type="ECO:0000313" key="5">
    <source>
        <dbReference type="EMBL" id="MBY21112.1"/>
    </source>
</evidence>
<proteinExistence type="predicted"/>